<proteinExistence type="predicted"/>
<name>A0A0E9XG47_ANGAN</name>
<accession>A0A0E9XG47</accession>
<evidence type="ECO:0000313" key="1">
    <source>
        <dbReference type="EMBL" id="JAI00664.1"/>
    </source>
</evidence>
<organism evidence="1">
    <name type="scientific">Anguilla anguilla</name>
    <name type="common">European freshwater eel</name>
    <name type="synonym">Muraena anguilla</name>
    <dbReference type="NCBI Taxonomy" id="7936"/>
    <lineage>
        <taxon>Eukaryota</taxon>
        <taxon>Metazoa</taxon>
        <taxon>Chordata</taxon>
        <taxon>Craniata</taxon>
        <taxon>Vertebrata</taxon>
        <taxon>Euteleostomi</taxon>
        <taxon>Actinopterygii</taxon>
        <taxon>Neopterygii</taxon>
        <taxon>Teleostei</taxon>
        <taxon>Anguilliformes</taxon>
        <taxon>Anguillidae</taxon>
        <taxon>Anguilla</taxon>
    </lineage>
</organism>
<protein>
    <submittedName>
        <fullName evidence="1">Uncharacterized protein</fullName>
    </submittedName>
</protein>
<reference evidence="1" key="1">
    <citation type="submission" date="2014-11" db="EMBL/GenBank/DDBJ databases">
        <authorList>
            <person name="Amaro Gonzalez C."/>
        </authorList>
    </citation>
    <scope>NUCLEOTIDE SEQUENCE</scope>
</reference>
<reference evidence="1" key="2">
    <citation type="journal article" date="2015" name="Fish Shellfish Immunol.">
        <title>Early steps in the European eel (Anguilla anguilla)-Vibrio vulnificus interaction in the gills: Role of the RtxA13 toxin.</title>
        <authorList>
            <person name="Callol A."/>
            <person name="Pajuelo D."/>
            <person name="Ebbesson L."/>
            <person name="Teles M."/>
            <person name="MacKenzie S."/>
            <person name="Amaro C."/>
        </authorList>
    </citation>
    <scope>NUCLEOTIDE SEQUENCE</scope>
</reference>
<dbReference type="EMBL" id="GBXM01007914">
    <property type="protein sequence ID" value="JAI00664.1"/>
    <property type="molecule type" value="Transcribed_RNA"/>
</dbReference>
<sequence>MTSQFPFAKENLQPYSKWYLRYLCGRFTSGNGKEIRLMEIKIMMIPIETF</sequence>
<dbReference type="AlphaFoldDB" id="A0A0E9XG47"/>